<dbReference type="Gene3D" id="3.40.50.2300">
    <property type="match status" value="1"/>
</dbReference>
<dbReference type="EMBL" id="WHOB01000027">
    <property type="protein sequence ID" value="NOU79459.1"/>
    <property type="molecule type" value="Genomic_DNA"/>
</dbReference>
<evidence type="ECO:0000313" key="8">
    <source>
        <dbReference type="Proteomes" id="UP000596857"/>
    </source>
</evidence>
<dbReference type="RefSeq" id="WP_171717319.1">
    <property type="nucleotide sequence ID" value="NZ_WHOB01000027.1"/>
</dbReference>
<dbReference type="PANTHER" id="PTHR43280:SF2">
    <property type="entry name" value="HTH-TYPE TRANSCRIPTIONAL REGULATOR EXSA"/>
    <property type="match status" value="1"/>
</dbReference>
<dbReference type="Gene3D" id="1.10.10.60">
    <property type="entry name" value="Homeodomain-like"/>
    <property type="match status" value="2"/>
</dbReference>
<evidence type="ECO:0000259" key="5">
    <source>
        <dbReference type="PROSITE" id="PS01124"/>
    </source>
</evidence>
<evidence type="ECO:0000256" key="3">
    <source>
        <dbReference type="ARBA" id="ARBA00023163"/>
    </source>
</evidence>
<proteinExistence type="predicted"/>
<dbReference type="PANTHER" id="PTHR43280">
    <property type="entry name" value="ARAC-FAMILY TRANSCRIPTIONAL REGULATOR"/>
    <property type="match status" value="1"/>
</dbReference>
<dbReference type="InterPro" id="IPR018060">
    <property type="entry name" value="HTH_AraC"/>
</dbReference>
<comment type="caution">
    <text evidence="7">The sequence shown here is derived from an EMBL/GenBank/DDBJ whole genome shotgun (WGS) entry which is preliminary data.</text>
</comment>
<dbReference type="InterPro" id="IPR011006">
    <property type="entry name" value="CheY-like_superfamily"/>
</dbReference>
<dbReference type="Pfam" id="PF12833">
    <property type="entry name" value="HTH_18"/>
    <property type="match status" value="1"/>
</dbReference>
<evidence type="ECO:0000313" key="7">
    <source>
        <dbReference type="EMBL" id="NOU79459.1"/>
    </source>
</evidence>
<keyword evidence="8" id="KW-1185">Reference proteome</keyword>
<evidence type="ECO:0000256" key="4">
    <source>
        <dbReference type="PROSITE-ProRule" id="PRU00169"/>
    </source>
</evidence>
<dbReference type="PRINTS" id="PR00032">
    <property type="entry name" value="HTHARAC"/>
</dbReference>
<dbReference type="SMART" id="SM00342">
    <property type="entry name" value="HTH_ARAC"/>
    <property type="match status" value="1"/>
</dbReference>
<keyword evidence="3" id="KW-0804">Transcription</keyword>
<dbReference type="InterPro" id="IPR020449">
    <property type="entry name" value="Tscrpt_reg_AraC-type_HTH"/>
</dbReference>
<keyword evidence="2" id="KW-0238">DNA-binding</keyword>
<feature type="domain" description="HTH araC/xylS-type" evidence="5">
    <location>
        <begin position="403"/>
        <end position="502"/>
    </location>
</feature>
<gene>
    <name evidence="7" type="ORF">GC101_11280</name>
</gene>
<dbReference type="InterPro" id="IPR009057">
    <property type="entry name" value="Homeodomain-like_sf"/>
</dbReference>
<keyword evidence="1" id="KW-0805">Transcription regulation</keyword>
<dbReference type="SUPFAM" id="SSF46689">
    <property type="entry name" value="Homeodomain-like"/>
    <property type="match status" value="2"/>
</dbReference>
<dbReference type="PROSITE" id="PS50110">
    <property type="entry name" value="RESPONSE_REGULATORY"/>
    <property type="match status" value="1"/>
</dbReference>
<protein>
    <submittedName>
        <fullName evidence="7">Response regulator</fullName>
    </submittedName>
</protein>
<reference evidence="7 8" key="1">
    <citation type="submission" date="2019-10" db="EMBL/GenBank/DDBJ databases">
        <title>Description of Paenibacillus terricola sp. nov.</title>
        <authorList>
            <person name="Carlier A."/>
            <person name="Qi S."/>
        </authorList>
    </citation>
    <scope>NUCLEOTIDE SEQUENCE [LARGE SCALE GENOMIC DNA]</scope>
    <source>
        <strain evidence="7 8">LMG 31459</strain>
    </source>
</reference>
<dbReference type="SUPFAM" id="SSF52172">
    <property type="entry name" value="CheY-like"/>
    <property type="match status" value="1"/>
</dbReference>
<feature type="domain" description="Response regulatory" evidence="6">
    <location>
        <begin position="3"/>
        <end position="120"/>
    </location>
</feature>
<feature type="modified residue" description="4-aspartylphosphate" evidence="4">
    <location>
        <position position="55"/>
    </location>
</feature>
<keyword evidence="4" id="KW-0597">Phosphoprotein</keyword>
<dbReference type="Pfam" id="PF00072">
    <property type="entry name" value="Response_reg"/>
    <property type="match status" value="1"/>
</dbReference>
<evidence type="ECO:0000259" key="6">
    <source>
        <dbReference type="PROSITE" id="PS50110"/>
    </source>
</evidence>
<name>A0ABX1YID6_9BACL</name>
<organism evidence="7 8">
    <name type="scientific">Paenibacillus phytohabitans</name>
    <dbReference type="NCBI Taxonomy" id="2654978"/>
    <lineage>
        <taxon>Bacteria</taxon>
        <taxon>Bacillati</taxon>
        <taxon>Bacillota</taxon>
        <taxon>Bacilli</taxon>
        <taxon>Bacillales</taxon>
        <taxon>Paenibacillaceae</taxon>
        <taxon>Paenibacillus</taxon>
    </lineage>
</organism>
<accession>A0ABX1YID6</accession>
<dbReference type="InterPro" id="IPR018062">
    <property type="entry name" value="HTH_AraC-typ_CS"/>
</dbReference>
<dbReference type="PROSITE" id="PS00041">
    <property type="entry name" value="HTH_ARAC_FAMILY_1"/>
    <property type="match status" value="1"/>
</dbReference>
<dbReference type="InterPro" id="IPR001789">
    <property type="entry name" value="Sig_transdc_resp-reg_receiver"/>
</dbReference>
<dbReference type="SMART" id="SM00448">
    <property type="entry name" value="REC"/>
    <property type="match status" value="1"/>
</dbReference>
<dbReference type="Proteomes" id="UP000596857">
    <property type="component" value="Unassembled WGS sequence"/>
</dbReference>
<evidence type="ECO:0000256" key="1">
    <source>
        <dbReference type="ARBA" id="ARBA00023015"/>
    </source>
</evidence>
<dbReference type="PROSITE" id="PS01124">
    <property type="entry name" value="HTH_ARAC_FAMILY_2"/>
    <property type="match status" value="1"/>
</dbReference>
<evidence type="ECO:0000256" key="2">
    <source>
        <dbReference type="ARBA" id="ARBA00023125"/>
    </source>
</evidence>
<sequence length="504" mass="58607">MFRLILVEDEPRILRYLKEKINTLSSDFKVVGMYNNGEDALVELHWTQPHAIITDIRMPVMDGIELIGKVRHKLPDIQCAILSGHDDFAYLREAIKLGITDYLLKPAADEEITGLLSKMKERLMLNQTLLEREVTRLIVDSPDTLFSQDSAWMEVARELFYYGNYVLIYSWSPIGDIPDDFQSSCSALLHNGEKCTRLPSPAAEAIMLIGVHSWSKERQLEWIHLITRSLHNTCATAALAFSPAGFVPISELLSSCRKLVPLKIRFEGHCFDLADSTLEEFPLLLESLQPAWMRLAHFIIKQQKQLFVKEFDTLFAGEYREQLPVTRRGWEKLLLHISHSLHSQLKNSSEFHFDLKQAMEQEMTEEVWKLQTMAELQMQVREIWSGYFFRSEQERNLQRDWAKDAKQYINDHFRENISLPGIADIFELHPAYLNRVFKRAFQLSISDYLVQLRMEAACLFIREHPFVLIKEIAEHVGYLDPYYFSKVFKQHTGLSPSDYKNSGI</sequence>
<dbReference type="CDD" id="cd17536">
    <property type="entry name" value="REC_YesN-like"/>
    <property type="match status" value="1"/>
</dbReference>